<evidence type="ECO:0000313" key="2">
    <source>
        <dbReference type="Proteomes" id="UP001055117"/>
    </source>
</evidence>
<organism evidence="1 2">
    <name type="scientific">Methylobacterium cerastii</name>
    <dbReference type="NCBI Taxonomy" id="932741"/>
    <lineage>
        <taxon>Bacteria</taxon>
        <taxon>Pseudomonadati</taxon>
        <taxon>Pseudomonadota</taxon>
        <taxon>Alphaproteobacteria</taxon>
        <taxon>Hyphomicrobiales</taxon>
        <taxon>Methylobacteriaceae</taxon>
        <taxon>Methylobacterium</taxon>
    </lineage>
</organism>
<protein>
    <submittedName>
        <fullName evidence="1">Uncharacterized protein</fullName>
    </submittedName>
</protein>
<name>A0ABQ4QPC2_9HYPH</name>
<accession>A0ABQ4QPC2</accession>
<proteinExistence type="predicted"/>
<reference evidence="1 2" key="1">
    <citation type="journal article" date="2021" name="Front. Microbiol.">
        <title>Comprehensive Comparative Genomics and Phenotyping of Methylobacterium Species.</title>
        <authorList>
            <person name="Alessa O."/>
            <person name="Ogura Y."/>
            <person name="Fujitani Y."/>
            <person name="Takami H."/>
            <person name="Hayashi T."/>
            <person name="Sahin N."/>
            <person name="Tani A."/>
        </authorList>
    </citation>
    <scope>NUCLEOTIDE SEQUENCE [LARGE SCALE GENOMIC DNA]</scope>
    <source>
        <strain evidence="1 2">DSM 23679</strain>
    </source>
</reference>
<dbReference type="Proteomes" id="UP001055117">
    <property type="component" value="Unassembled WGS sequence"/>
</dbReference>
<dbReference type="RefSeq" id="WP_238272968.1">
    <property type="nucleotide sequence ID" value="NZ_BPQG01000081.1"/>
</dbReference>
<evidence type="ECO:0000313" key="1">
    <source>
        <dbReference type="EMBL" id="GJD46566.1"/>
    </source>
</evidence>
<comment type="caution">
    <text evidence="1">The sequence shown here is derived from an EMBL/GenBank/DDBJ whole genome shotgun (WGS) entry which is preliminary data.</text>
</comment>
<gene>
    <name evidence="1" type="ORF">AFCDBAGC_4448</name>
</gene>
<sequence>MHPFHPRRLSPAVVGACRALDGVLTLPEAGPAPDGDLSLAEVLAGHARMLAASVEEAAPGLMHAVREPIKAISR</sequence>
<keyword evidence="2" id="KW-1185">Reference proteome</keyword>
<dbReference type="EMBL" id="BPQG01000081">
    <property type="protein sequence ID" value="GJD46566.1"/>
    <property type="molecule type" value="Genomic_DNA"/>
</dbReference>